<organism evidence="2 3">
    <name type="scientific">Amycolatopsis iheyensis</name>
    <dbReference type="NCBI Taxonomy" id="2945988"/>
    <lineage>
        <taxon>Bacteria</taxon>
        <taxon>Bacillati</taxon>
        <taxon>Actinomycetota</taxon>
        <taxon>Actinomycetes</taxon>
        <taxon>Pseudonocardiales</taxon>
        <taxon>Pseudonocardiaceae</taxon>
        <taxon>Amycolatopsis</taxon>
    </lineage>
</organism>
<evidence type="ECO:0000313" key="3">
    <source>
        <dbReference type="Proteomes" id="UP001144096"/>
    </source>
</evidence>
<keyword evidence="1" id="KW-1133">Transmembrane helix</keyword>
<keyword evidence="3" id="KW-1185">Reference proteome</keyword>
<proteinExistence type="predicted"/>
<dbReference type="InterPro" id="IPR009937">
    <property type="entry name" value="Phage_holin_3_6"/>
</dbReference>
<sequence length="165" mass="17915">MSSPKHERTGPDGVGAVPYLPLSSDTDVPGDQSIGRLVGDATQHISTLVRAEMELAKSELVGEVKKGLKGAVYFLIALTVLLYSSFFFFFFLSEGLADWARPLHRWGAFGIVFVLMLLVAGVAGFLGYRKVKKFKAPERTIASVKETAAALKPQKAPEADLTTRD</sequence>
<protein>
    <submittedName>
        <fullName evidence="2">Phage holin family protein</fullName>
    </submittedName>
</protein>
<feature type="transmembrane region" description="Helical" evidence="1">
    <location>
        <begin position="105"/>
        <end position="128"/>
    </location>
</feature>
<feature type="transmembrane region" description="Helical" evidence="1">
    <location>
        <begin position="72"/>
        <end position="93"/>
    </location>
</feature>
<reference evidence="2" key="1">
    <citation type="submission" date="2022-06" db="EMBL/GenBank/DDBJ databases">
        <title>Amycolatopsis iheyaensis sp. nov., a new species of the genus Amycolatopsis isolated from soil in Iheya island, Japan.</title>
        <authorList>
            <person name="Ngamcharungchit C."/>
            <person name="Kanto H."/>
            <person name="Take A."/>
            <person name="Intra B."/>
            <person name="Matsumoto A."/>
            <person name="Panbangred W."/>
            <person name="Inahashi Y."/>
        </authorList>
    </citation>
    <scope>NUCLEOTIDE SEQUENCE</scope>
    <source>
        <strain evidence="2">OK19-0408</strain>
    </source>
</reference>
<dbReference type="EMBL" id="JAMXQV010000001">
    <property type="protein sequence ID" value="MCR6481389.1"/>
    <property type="molecule type" value="Genomic_DNA"/>
</dbReference>
<evidence type="ECO:0000313" key="2">
    <source>
        <dbReference type="EMBL" id="MCR6481389.1"/>
    </source>
</evidence>
<comment type="caution">
    <text evidence="2">The sequence shown here is derived from an EMBL/GenBank/DDBJ whole genome shotgun (WGS) entry which is preliminary data.</text>
</comment>
<dbReference type="Pfam" id="PF07332">
    <property type="entry name" value="Phage_holin_3_6"/>
    <property type="match status" value="1"/>
</dbReference>
<accession>A0A9X2SGI0</accession>
<evidence type="ECO:0000256" key="1">
    <source>
        <dbReference type="SAM" id="Phobius"/>
    </source>
</evidence>
<dbReference type="Proteomes" id="UP001144096">
    <property type="component" value="Unassembled WGS sequence"/>
</dbReference>
<dbReference type="RefSeq" id="WP_257918038.1">
    <property type="nucleotide sequence ID" value="NZ_JAMXQV010000001.1"/>
</dbReference>
<gene>
    <name evidence="2" type="ORF">M8542_01025</name>
</gene>
<name>A0A9X2SGI0_9PSEU</name>
<dbReference type="AlphaFoldDB" id="A0A9X2SGI0"/>
<keyword evidence="1" id="KW-0472">Membrane</keyword>
<keyword evidence="1" id="KW-0812">Transmembrane</keyword>